<name>A0ABW0HNP7_9BACL</name>
<dbReference type="Proteomes" id="UP001596113">
    <property type="component" value="Unassembled WGS sequence"/>
</dbReference>
<organism evidence="2 3">
    <name type="scientific">Cohnella soli</name>
    <dbReference type="NCBI Taxonomy" id="425005"/>
    <lineage>
        <taxon>Bacteria</taxon>
        <taxon>Bacillati</taxon>
        <taxon>Bacillota</taxon>
        <taxon>Bacilli</taxon>
        <taxon>Bacillales</taxon>
        <taxon>Paenibacillaceae</taxon>
        <taxon>Cohnella</taxon>
    </lineage>
</organism>
<dbReference type="Pfam" id="PF18903">
    <property type="entry name" value="DUF5659"/>
    <property type="match status" value="1"/>
</dbReference>
<reference evidence="3" key="1">
    <citation type="journal article" date="2019" name="Int. J. Syst. Evol. Microbiol.">
        <title>The Global Catalogue of Microorganisms (GCM) 10K type strain sequencing project: providing services to taxonomists for standard genome sequencing and annotation.</title>
        <authorList>
            <consortium name="The Broad Institute Genomics Platform"/>
            <consortium name="The Broad Institute Genome Sequencing Center for Infectious Disease"/>
            <person name="Wu L."/>
            <person name="Ma J."/>
        </authorList>
    </citation>
    <scope>NUCLEOTIDE SEQUENCE [LARGE SCALE GENOMIC DNA]</scope>
    <source>
        <strain evidence="3">CGMCC 1.18575</strain>
    </source>
</reference>
<evidence type="ECO:0000313" key="2">
    <source>
        <dbReference type="EMBL" id="MFC5401487.1"/>
    </source>
</evidence>
<gene>
    <name evidence="2" type="ORF">ACFPOF_01970</name>
</gene>
<protein>
    <submittedName>
        <fullName evidence="2">DUF5659 domain-containing protein</fullName>
    </submittedName>
</protein>
<evidence type="ECO:0000259" key="1">
    <source>
        <dbReference type="Pfam" id="PF18903"/>
    </source>
</evidence>
<comment type="caution">
    <text evidence="2">The sequence shown here is derived from an EMBL/GenBank/DDBJ whole genome shotgun (WGS) entry which is preliminary data.</text>
</comment>
<accession>A0ABW0HNP7</accession>
<feature type="domain" description="DUF5659" evidence="1">
    <location>
        <begin position="48"/>
        <end position="118"/>
    </location>
</feature>
<dbReference type="EMBL" id="JBHSMI010000003">
    <property type="protein sequence ID" value="MFC5401487.1"/>
    <property type="molecule type" value="Genomic_DNA"/>
</dbReference>
<dbReference type="InterPro" id="IPR043718">
    <property type="entry name" value="DUF5659"/>
</dbReference>
<keyword evidence="3" id="KW-1185">Reference proteome</keyword>
<dbReference type="RefSeq" id="WP_378129094.1">
    <property type="nucleotide sequence ID" value="NZ_JBHSMI010000003.1"/>
</dbReference>
<sequence>MQAASTISSKLNTGAEGGAVPALPIQYIQGASNQMQTTTKSYGDNLIIKSQRLAGFLMLNGQKLHNIKISNDGSNRNVYFFSHTTIIEDLIDSYKAEKELNVKNKEYDFQECRAIKEQRRSKE</sequence>
<proteinExistence type="predicted"/>
<evidence type="ECO:0000313" key="3">
    <source>
        <dbReference type="Proteomes" id="UP001596113"/>
    </source>
</evidence>